<name>A0ABT1AZZ4_9FLAO</name>
<keyword evidence="1" id="KW-1133">Transmembrane helix</keyword>
<keyword evidence="3" id="KW-1185">Reference proteome</keyword>
<accession>A0ABT1AZZ4</accession>
<dbReference type="EMBL" id="JAMXIB010000011">
    <property type="protein sequence ID" value="MCO5725620.1"/>
    <property type="molecule type" value="Genomic_DNA"/>
</dbReference>
<dbReference type="RefSeq" id="WP_252741992.1">
    <property type="nucleotide sequence ID" value="NZ_JAMXIB010000011.1"/>
</dbReference>
<feature type="transmembrane region" description="Helical" evidence="1">
    <location>
        <begin position="105"/>
        <end position="124"/>
    </location>
</feature>
<feature type="transmembrane region" description="Helical" evidence="1">
    <location>
        <begin position="41"/>
        <end position="61"/>
    </location>
</feature>
<evidence type="ECO:0008006" key="4">
    <source>
        <dbReference type="Google" id="ProtNLM"/>
    </source>
</evidence>
<organism evidence="2 3">
    <name type="scientific">Robiginitalea marina</name>
    <dbReference type="NCBI Taxonomy" id="2954105"/>
    <lineage>
        <taxon>Bacteria</taxon>
        <taxon>Pseudomonadati</taxon>
        <taxon>Bacteroidota</taxon>
        <taxon>Flavobacteriia</taxon>
        <taxon>Flavobacteriales</taxon>
        <taxon>Flavobacteriaceae</taxon>
        <taxon>Robiginitalea</taxon>
    </lineage>
</organism>
<feature type="transmembrane region" description="Helical" evidence="1">
    <location>
        <begin position="154"/>
        <end position="175"/>
    </location>
</feature>
<protein>
    <recommendedName>
        <fullName evidence="4">Transmembrane protein</fullName>
    </recommendedName>
</protein>
<dbReference type="Proteomes" id="UP001206312">
    <property type="component" value="Unassembled WGS sequence"/>
</dbReference>
<feature type="transmembrane region" description="Helical" evidence="1">
    <location>
        <begin position="12"/>
        <end position="29"/>
    </location>
</feature>
<feature type="transmembrane region" description="Helical" evidence="1">
    <location>
        <begin position="131"/>
        <end position="148"/>
    </location>
</feature>
<comment type="caution">
    <text evidence="2">The sequence shown here is derived from an EMBL/GenBank/DDBJ whole genome shotgun (WGS) entry which is preliminary data.</text>
</comment>
<feature type="transmembrane region" description="Helical" evidence="1">
    <location>
        <begin position="182"/>
        <end position="201"/>
    </location>
</feature>
<feature type="transmembrane region" description="Helical" evidence="1">
    <location>
        <begin position="82"/>
        <end position="99"/>
    </location>
</feature>
<proteinExistence type="predicted"/>
<sequence length="202" mass="22569">MMRAFNQFISYAFHPLFVPTYGTVFYFLVTPRYSPPEFRLAFILPVAVLTLLIPLFGFLILRQLGVLRSLSWLPAAQRGYPLLIYLTLLLIVVLRVVSKGDSEELYFYFLSMALANATCLLLALSGRVVSLHMAGIGSLLMFLVSLSLHFEKNIVGAISLCTLATGLLATARLYLKAYGRASVLTGWLIGLLSQLILVRFWL</sequence>
<evidence type="ECO:0000313" key="3">
    <source>
        <dbReference type="Proteomes" id="UP001206312"/>
    </source>
</evidence>
<evidence type="ECO:0000256" key="1">
    <source>
        <dbReference type="SAM" id="Phobius"/>
    </source>
</evidence>
<keyword evidence="1" id="KW-0812">Transmembrane</keyword>
<evidence type="ECO:0000313" key="2">
    <source>
        <dbReference type="EMBL" id="MCO5725620.1"/>
    </source>
</evidence>
<reference evidence="2 3" key="1">
    <citation type="submission" date="2022-06" db="EMBL/GenBank/DDBJ databases">
        <authorList>
            <person name="Xuan X."/>
        </authorList>
    </citation>
    <scope>NUCLEOTIDE SEQUENCE [LARGE SCALE GENOMIC DNA]</scope>
    <source>
        <strain evidence="2 3">2V75</strain>
    </source>
</reference>
<gene>
    <name evidence="2" type="ORF">NG653_12195</name>
</gene>
<keyword evidence="1" id="KW-0472">Membrane</keyword>